<reference evidence="2 3" key="1">
    <citation type="submission" date="2023-03" db="EMBL/GenBank/DDBJ databases">
        <title>High-quality genome of Scylla paramamosain provides insights in environmental adaptation.</title>
        <authorList>
            <person name="Zhang L."/>
        </authorList>
    </citation>
    <scope>NUCLEOTIDE SEQUENCE [LARGE SCALE GENOMIC DNA]</scope>
    <source>
        <strain evidence="2">LZ_2023a</strain>
        <tissue evidence="2">Muscle</tissue>
    </source>
</reference>
<evidence type="ECO:0000313" key="2">
    <source>
        <dbReference type="EMBL" id="KAK8377133.1"/>
    </source>
</evidence>
<feature type="compositionally biased region" description="Basic residues" evidence="1">
    <location>
        <begin position="197"/>
        <end position="208"/>
    </location>
</feature>
<gene>
    <name evidence="2" type="ORF">O3P69_013642</name>
</gene>
<keyword evidence="3" id="KW-1185">Reference proteome</keyword>
<accession>A0AAW0SPQ8</accession>
<proteinExistence type="predicted"/>
<name>A0AAW0SPQ8_SCYPA</name>
<dbReference type="Proteomes" id="UP001487740">
    <property type="component" value="Unassembled WGS sequence"/>
</dbReference>
<dbReference type="EMBL" id="JARAKH010000047">
    <property type="protein sequence ID" value="KAK8377133.1"/>
    <property type="molecule type" value="Genomic_DNA"/>
</dbReference>
<organism evidence="2 3">
    <name type="scientific">Scylla paramamosain</name>
    <name type="common">Mud crab</name>
    <dbReference type="NCBI Taxonomy" id="85552"/>
    <lineage>
        <taxon>Eukaryota</taxon>
        <taxon>Metazoa</taxon>
        <taxon>Ecdysozoa</taxon>
        <taxon>Arthropoda</taxon>
        <taxon>Crustacea</taxon>
        <taxon>Multicrustacea</taxon>
        <taxon>Malacostraca</taxon>
        <taxon>Eumalacostraca</taxon>
        <taxon>Eucarida</taxon>
        <taxon>Decapoda</taxon>
        <taxon>Pleocyemata</taxon>
        <taxon>Brachyura</taxon>
        <taxon>Eubrachyura</taxon>
        <taxon>Portunoidea</taxon>
        <taxon>Portunidae</taxon>
        <taxon>Portuninae</taxon>
        <taxon>Scylla</taxon>
    </lineage>
</organism>
<protein>
    <submittedName>
        <fullName evidence="2">Uncharacterized protein</fullName>
    </submittedName>
</protein>
<evidence type="ECO:0000313" key="3">
    <source>
        <dbReference type="Proteomes" id="UP001487740"/>
    </source>
</evidence>
<comment type="caution">
    <text evidence="2">The sequence shown here is derived from an EMBL/GenBank/DDBJ whole genome shotgun (WGS) entry which is preliminary data.</text>
</comment>
<dbReference type="AlphaFoldDB" id="A0AAW0SPQ8"/>
<feature type="compositionally biased region" description="Pro residues" evidence="1">
    <location>
        <begin position="231"/>
        <end position="243"/>
    </location>
</feature>
<evidence type="ECO:0000256" key="1">
    <source>
        <dbReference type="SAM" id="MobiDB-lite"/>
    </source>
</evidence>
<feature type="region of interest" description="Disordered" evidence="1">
    <location>
        <begin position="154"/>
        <end position="251"/>
    </location>
</feature>
<sequence length="251" mass="28390">MKLNLYRCIVPNIVKNLYPQGEVRQWYQYREVLFYRRGDINCIPAVYCATCSHCSAVIEADHTRDTTTEPPDKLWVWVWELRACGSERAGAVLLVLDKLALEDTLVMRTERRAADTTRRGPPAASCHALLVSLLRDPFGTLLRLPVDSQRDYLQNPNVLSHQPPPTPLSPSQQPQTPEHQYYPTIIPSLRPETRMGKQGKHGRSRKTLLGKSLSESPRTPLDPPMKLCDPPRSPPPPGPPPSRPRGHRDTN</sequence>